<protein>
    <submittedName>
        <fullName evidence="1">2-phospho-L-lactate guanylyltransferase</fullName>
        <ecNumber evidence="1">2.7.7.68</ecNumber>
    </submittedName>
</protein>
<gene>
    <name evidence="1" type="primary">cofC_2</name>
    <name evidence="1" type="ORF">MCHLDSM_03051</name>
</gene>
<dbReference type="AlphaFoldDB" id="A0A0J6W5L7"/>
<dbReference type="Gene3D" id="3.90.550.10">
    <property type="entry name" value="Spore Coat Polysaccharide Biosynthesis Protein SpsA, Chain A"/>
    <property type="match status" value="1"/>
</dbReference>
<dbReference type="SMR" id="A0A0J6W5L7"/>
<dbReference type="Proteomes" id="UP000036513">
    <property type="component" value="Unassembled WGS sequence"/>
</dbReference>
<comment type="caution">
    <text evidence="1">The sequence shown here is derived from an EMBL/GenBank/DDBJ whole genome shotgun (WGS) entry which is preliminary data.</text>
</comment>
<dbReference type="STRING" id="37916.MCHLDSM_03051"/>
<dbReference type="PATRIC" id="fig|37916.4.peg.2978"/>
<keyword evidence="1" id="KW-0808">Transferase</keyword>
<evidence type="ECO:0000313" key="1">
    <source>
        <dbReference type="EMBL" id="KMO76902.1"/>
    </source>
</evidence>
<dbReference type="InterPro" id="IPR018641">
    <property type="entry name" value="Trfase_1_rSAM/seldom-assoc"/>
</dbReference>
<dbReference type="PANTHER" id="PTHR36529:SF1">
    <property type="entry name" value="GLYCOSYLTRANSFERASE"/>
    <property type="match status" value="1"/>
</dbReference>
<dbReference type="SUPFAM" id="SSF53448">
    <property type="entry name" value="Nucleotide-diphospho-sugar transferases"/>
    <property type="match status" value="1"/>
</dbReference>
<proteinExistence type="predicted"/>
<evidence type="ECO:0000313" key="2">
    <source>
        <dbReference type="Proteomes" id="UP000036513"/>
    </source>
</evidence>
<keyword evidence="2" id="KW-1185">Reference proteome</keyword>
<dbReference type="EC" id="2.7.7.68" evidence="1"/>
<dbReference type="GO" id="GO:0043814">
    <property type="term" value="F:phospholactate guanylyltransferase activity"/>
    <property type="evidence" value="ECO:0007669"/>
    <property type="project" value="UniProtKB-EC"/>
</dbReference>
<keyword evidence="1" id="KW-0548">Nucleotidyltransferase</keyword>
<reference evidence="1 2" key="1">
    <citation type="journal article" date="2015" name="Genome Biol. Evol.">
        <title>Characterization of Three Mycobacterium spp. with Potential Use in Bioremediation by Genome Sequencing and Comparative Genomics.</title>
        <authorList>
            <person name="Das S."/>
            <person name="Pettersson B.M."/>
            <person name="Behra P.R."/>
            <person name="Ramesh M."/>
            <person name="Dasgupta S."/>
            <person name="Bhattacharya A."/>
            <person name="Kirsebom L.A."/>
        </authorList>
    </citation>
    <scope>NUCLEOTIDE SEQUENCE [LARGE SCALE GENOMIC DNA]</scope>
    <source>
        <strain evidence="1 2">DSM 43826</strain>
    </source>
</reference>
<dbReference type="Pfam" id="PF09837">
    <property type="entry name" value="DUF2064"/>
    <property type="match status" value="1"/>
</dbReference>
<organism evidence="1 2">
    <name type="scientific">Mycolicibacterium chlorophenolicum</name>
    <dbReference type="NCBI Taxonomy" id="37916"/>
    <lineage>
        <taxon>Bacteria</taxon>
        <taxon>Bacillati</taxon>
        <taxon>Actinomycetota</taxon>
        <taxon>Actinomycetes</taxon>
        <taxon>Mycobacteriales</taxon>
        <taxon>Mycobacteriaceae</taxon>
        <taxon>Mycolicibacterium</taxon>
    </lineage>
</organism>
<dbReference type="InterPro" id="IPR029044">
    <property type="entry name" value="Nucleotide-diphossugar_trans"/>
</dbReference>
<dbReference type="RefSeq" id="WP_109788815.1">
    <property type="nucleotide sequence ID" value="NZ_JYNL01000023.1"/>
</dbReference>
<dbReference type="EMBL" id="JYNL01000023">
    <property type="protein sequence ID" value="KMO76902.1"/>
    <property type="molecule type" value="Genomic_DNA"/>
</dbReference>
<accession>A0A0J6W5L7</accession>
<sequence precursor="true">MTGICLLVVAKAPVPGLAKTRLAATLGDAVAADIAAAALLDTLDAVAAMPAEARVVAMTGDLDAAARSAEIRARLDDFVVVGQRGDGFADRLANAHLDAAAASDGAAVVQIGMDTPQVTPELLADCVRGLAEHDAVLGMACDGGWWVLGVRDAARADCLRDVPMSAPDTGAVTLSALQHTGLSVGLVAQLADVDTIDDVDVVRRACPAGSRFSRITATVEA</sequence>
<dbReference type="PANTHER" id="PTHR36529">
    <property type="entry name" value="SLL1095 PROTEIN"/>
    <property type="match status" value="1"/>
</dbReference>
<name>A0A0J6W5L7_9MYCO</name>